<dbReference type="SMART" id="SM00042">
    <property type="entry name" value="CUB"/>
    <property type="match status" value="1"/>
</dbReference>
<keyword evidence="2" id="KW-1015">Disulfide bond</keyword>
<dbReference type="PANTHER" id="PTHR24251">
    <property type="entry name" value="OVOCHYMASE-RELATED"/>
    <property type="match status" value="1"/>
</dbReference>
<feature type="compositionally biased region" description="Basic residues" evidence="4">
    <location>
        <begin position="350"/>
        <end position="361"/>
    </location>
</feature>
<dbReference type="CDD" id="cd00041">
    <property type="entry name" value="CUB"/>
    <property type="match status" value="1"/>
</dbReference>
<keyword evidence="5" id="KW-0472">Membrane</keyword>
<sequence length="515" mass="57583">MKECDTRMMRIAVLFLVFETTIVSCNTYGRTVELWASAIPRSIFSDHYPADYDSFSDSRWLIRSSNVSESIKIEVQYMDVEYGVTCRYDKLAFYDGSTVGAHVLATLCGNYKPIIVSSTSSILIHFTSDWGIQGRGFHLRYSAVFGVPSGYFPESSTTSMPNASGRDEEDNFLDKYQGVATIVGASIGGIVIAVVLIYIIWLSCYTFYNKTNTTRPTNRCAPTPELYHTPASGDFCSYPVGPPSYEFAVPTSPPPPYEEVDPNPRPRSFLHRLLEIGMNVRRPRRHVRPRPVRPLSAVTHRSTVFSGRNASLFSNVRMTNGSQPSCIIVTEAEDGTIVDCLTRESIRQTRSPRRGSSHHSPTRSPTRRLSEAQARRLSESPTRRPYRSTTNRSNHSPTRRLSQSPTRRLNQSPTRRHSRPYNTSQRNQILDSNIPLPTIHDANNNSADVPTRQNLVQNTEQRSEPQMAENVTDGVSCIDLPLTLTSSTAQDDCGSNVELPILQVTADGIIESTDV</sequence>
<name>V4BAT1_LOTGI</name>
<evidence type="ECO:0000256" key="2">
    <source>
        <dbReference type="ARBA" id="ARBA00023157"/>
    </source>
</evidence>
<reference evidence="7 8" key="1">
    <citation type="journal article" date="2013" name="Nature">
        <title>Insights into bilaterian evolution from three spiralian genomes.</title>
        <authorList>
            <person name="Simakov O."/>
            <person name="Marletaz F."/>
            <person name="Cho S.J."/>
            <person name="Edsinger-Gonzales E."/>
            <person name="Havlak P."/>
            <person name="Hellsten U."/>
            <person name="Kuo D.H."/>
            <person name="Larsson T."/>
            <person name="Lv J."/>
            <person name="Arendt D."/>
            <person name="Savage R."/>
            <person name="Osoegawa K."/>
            <person name="de Jong P."/>
            <person name="Grimwood J."/>
            <person name="Chapman J.A."/>
            <person name="Shapiro H."/>
            <person name="Aerts A."/>
            <person name="Otillar R.P."/>
            <person name="Terry A.Y."/>
            <person name="Boore J.L."/>
            <person name="Grigoriev I.V."/>
            <person name="Lindberg D.R."/>
            <person name="Seaver E.C."/>
            <person name="Weisblat D.A."/>
            <person name="Putnam N.H."/>
            <person name="Rokhsar D.S."/>
        </authorList>
    </citation>
    <scope>NUCLEOTIDE SEQUENCE [LARGE SCALE GENOMIC DNA]</scope>
</reference>
<feature type="transmembrane region" description="Helical" evidence="5">
    <location>
        <begin position="182"/>
        <end position="208"/>
    </location>
</feature>
<proteinExistence type="predicted"/>
<feature type="compositionally biased region" description="Basic and acidic residues" evidence="4">
    <location>
        <begin position="368"/>
        <end position="382"/>
    </location>
</feature>
<dbReference type="HOGENOM" id="CLU_529238_0_0_1"/>
<keyword evidence="5" id="KW-1133">Transmembrane helix</keyword>
<evidence type="ECO:0000256" key="3">
    <source>
        <dbReference type="PROSITE-ProRule" id="PRU00059"/>
    </source>
</evidence>
<dbReference type="CTD" id="20249918"/>
<organism evidence="7 8">
    <name type="scientific">Lottia gigantea</name>
    <name type="common">Giant owl limpet</name>
    <dbReference type="NCBI Taxonomy" id="225164"/>
    <lineage>
        <taxon>Eukaryota</taxon>
        <taxon>Metazoa</taxon>
        <taxon>Spiralia</taxon>
        <taxon>Lophotrochozoa</taxon>
        <taxon>Mollusca</taxon>
        <taxon>Gastropoda</taxon>
        <taxon>Patellogastropoda</taxon>
        <taxon>Lottioidea</taxon>
        <taxon>Lottiidae</taxon>
        <taxon>Lottia</taxon>
    </lineage>
</organism>
<feature type="region of interest" description="Disordered" evidence="4">
    <location>
        <begin position="344"/>
        <end position="450"/>
    </location>
</feature>
<feature type="compositionally biased region" description="Polar residues" evidence="4">
    <location>
        <begin position="420"/>
        <end position="431"/>
    </location>
</feature>
<evidence type="ECO:0000313" key="7">
    <source>
        <dbReference type="EMBL" id="ESO86079.1"/>
    </source>
</evidence>
<evidence type="ECO:0000256" key="1">
    <source>
        <dbReference type="ARBA" id="ARBA00022737"/>
    </source>
</evidence>
<evidence type="ECO:0000256" key="5">
    <source>
        <dbReference type="SAM" id="Phobius"/>
    </source>
</evidence>
<feature type="compositionally biased region" description="Polar residues" evidence="4">
    <location>
        <begin position="387"/>
        <end position="413"/>
    </location>
</feature>
<protein>
    <recommendedName>
        <fullName evidence="6">CUB domain-containing protein</fullName>
    </recommendedName>
</protein>
<keyword evidence="1" id="KW-0677">Repeat</keyword>
<accession>V4BAT1</accession>
<dbReference type="AlphaFoldDB" id="V4BAT1"/>
<evidence type="ECO:0000259" key="6">
    <source>
        <dbReference type="PROSITE" id="PS01180"/>
    </source>
</evidence>
<dbReference type="Proteomes" id="UP000030746">
    <property type="component" value="Unassembled WGS sequence"/>
</dbReference>
<dbReference type="SUPFAM" id="SSF49854">
    <property type="entry name" value="Spermadhesin, CUB domain"/>
    <property type="match status" value="1"/>
</dbReference>
<dbReference type="EMBL" id="KB203188">
    <property type="protein sequence ID" value="ESO86079.1"/>
    <property type="molecule type" value="Genomic_DNA"/>
</dbReference>
<keyword evidence="8" id="KW-1185">Reference proteome</keyword>
<dbReference type="GeneID" id="20249918"/>
<gene>
    <name evidence="7" type="ORF">LOTGIDRAFT_235653</name>
</gene>
<feature type="domain" description="CUB" evidence="6">
    <location>
        <begin position="25"/>
        <end position="144"/>
    </location>
</feature>
<dbReference type="KEGG" id="lgi:LOTGIDRAFT_235653"/>
<dbReference type="RefSeq" id="XP_009063324.1">
    <property type="nucleotide sequence ID" value="XM_009065076.1"/>
</dbReference>
<dbReference type="InterPro" id="IPR035914">
    <property type="entry name" value="Sperma_CUB_dom_sf"/>
</dbReference>
<dbReference type="InterPro" id="IPR000859">
    <property type="entry name" value="CUB_dom"/>
</dbReference>
<dbReference type="PANTHER" id="PTHR24251:SF30">
    <property type="entry name" value="MEMBRANE FRIZZLED-RELATED PROTEIN"/>
    <property type="match status" value="1"/>
</dbReference>
<comment type="caution">
    <text evidence="3">Lacks conserved residue(s) required for the propagation of feature annotation.</text>
</comment>
<dbReference type="PROSITE" id="PS01180">
    <property type="entry name" value="CUB"/>
    <property type="match status" value="1"/>
</dbReference>
<feature type="compositionally biased region" description="Polar residues" evidence="4">
    <location>
        <begin position="441"/>
        <end position="450"/>
    </location>
</feature>
<dbReference type="Gene3D" id="2.60.120.290">
    <property type="entry name" value="Spermadhesin, CUB domain"/>
    <property type="match status" value="1"/>
</dbReference>
<dbReference type="Pfam" id="PF00431">
    <property type="entry name" value="CUB"/>
    <property type="match status" value="1"/>
</dbReference>
<evidence type="ECO:0000256" key="4">
    <source>
        <dbReference type="SAM" id="MobiDB-lite"/>
    </source>
</evidence>
<dbReference type="OrthoDB" id="6063154at2759"/>
<keyword evidence="5" id="KW-0812">Transmembrane</keyword>
<evidence type="ECO:0000313" key="8">
    <source>
        <dbReference type="Proteomes" id="UP000030746"/>
    </source>
</evidence>